<proteinExistence type="predicted"/>
<evidence type="ECO:0000313" key="2">
    <source>
        <dbReference type="EMBL" id="KAK0619076.1"/>
    </source>
</evidence>
<evidence type="ECO:0000256" key="1">
    <source>
        <dbReference type="SAM" id="MobiDB-lite"/>
    </source>
</evidence>
<dbReference type="EMBL" id="JAULSU010000004">
    <property type="protein sequence ID" value="KAK0619076.1"/>
    <property type="molecule type" value="Genomic_DNA"/>
</dbReference>
<gene>
    <name evidence="2" type="ORF">B0T14DRAFT_200015</name>
</gene>
<name>A0AA39WP96_9PEZI</name>
<keyword evidence="3" id="KW-1185">Reference proteome</keyword>
<evidence type="ECO:0000313" key="3">
    <source>
        <dbReference type="Proteomes" id="UP001175000"/>
    </source>
</evidence>
<organism evidence="2 3">
    <name type="scientific">Immersiella caudata</name>
    <dbReference type="NCBI Taxonomy" id="314043"/>
    <lineage>
        <taxon>Eukaryota</taxon>
        <taxon>Fungi</taxon>
        <taxon>Dikarya</taxon>
        <taxon>Ascomycota</taxon>
        <taxon>Pezizomycotina</taxon>
        <taxon>Sordariomycetes</taxon>
        <taxon>Sordariomycetidae</taxon>
        <taxon>Sordariales</taxon>
        <taxon>Lasiosphaeriaceae</taxon>
        <taxon>Immersiella</taxon>
    </lineage>
</organism>
<reference evidence="2" key="1">
    <citation type="submission" date="2023-06" db="EMBL/GenBank/DDBJ databases">
        <title>Genome-scale phylogeny and comparative genomics of the fungal order Sordariales.</title>
        <authorList>
            <consortium name="Lawrence Berkeley National Laboratory"/>
            <person name="Hensen N."/>
            <person name="Bonometti L."/>
            <person name="Westerberg I."/>
            <person name="Brannstrom I.O."/>
            <person name="Guillou S."/>
            <person name="Cros-Aarteil S."/>
            <person name="Calhoun S."/>
            <person name="Haridas S."/>
            <person name="Kuo A."/>
            <person name="Mondo S."/>
            <person name="Pangilinan J."/>
            <person name="Riley R."/>
            <person name="Labutti K."/>
            <person name="Andreopoulos B."/>
            <person name="Lipzen A."/>
            <person name="Chen C."/>
            <person name="Yanf M."/>
            <person name="Daum C."/>
            <person name="Ng V."/>
            <person name="Clum A."/>
            <person name="Steindorff A."/>
            <person name="Ohm R."/>
            <person name="Martin F."/>
            <person name="Silar P."/>
            <person name="Natvig D."/>
            <person name="Lalanne C."/>
            <person name="Gautier V."/>
            <person name="Ament-Velasquez S.L."/>
            <person name="Kruys A."/>
            <person name="Hutchinson M.I."/>
            <person name="Powell A.J."/>
            <person name="Barry K."/>
            <person name="Miller A.N."/>
            <person name="Grigoriev I.V."/>
            <person name="Debuchy R."/>
            <person name="Gladieux P."/>
            <person name="Thoren M.H."/>
            <person name="Johannesson H."/>
        </authorList>
    </citation>
    <scope>NUCLEOTIDE SEQUENCE</scope>
    <source>
        <strain evidence="2">CBS 606.72</strain>
    </source>
</reference>
<accession>A0AA39WP96</accession>
<dbReference type="AlphaFoldDB" id="A0AA39WP96"/>
<dbReference type="Proteomes" id="UP001175000">
    <property type="component" value="Unassembled WGS sequence"/>
</dbReference>
<feature type="region of interest" description="Disordered" evidence="1">
    <location>
        <begin position="40"/>
        <end position="63"/>
    </location>
</feature>
<protein>
    <submittedName>
        <fullName evidence="2">Uncharacterized protein</fullName>
    </submittedName>
</protein>
<sequence>MCRPSPHNKIRRIKIRNDNNKRNNRRKQRVVTAMSPIALPHEPSAYPQSHCHIKNKQPSTTSPRFISASLADTRPSPPEHKMQQWPMMQCNAPTVCLDAQMQPLHNNLRPMGDVGNPETVCRTR</sequence>
<comment type="caution">
    <text evidence="2">The sequence shown here is derived from an EMBL/GenBank/DDBJ whole genome shotgun (WGS) entry which is preliminary data.</text>
</comment>